<dbReference type="Pfam" id="PF20233">
    <property type="entry name" value="DUF6590"/>
    <property type="match status" value="1"/>
</dbReference>
<sequence length="272" mass="31048">MADTIPVCLDGLQPPTVEVSVHDEEGKAEDTPKDQEGGSPSSHEKSPEPVKAAPSEARLPPAKDYGVQWEWDEEAKDYIYMDNGRKLLYTAYQRSRGDRAASFKKVEKPKRFFSVGRIFKTVWFEPRGSETPVRRADLEWSDNCTTPFHGKRPLAKFRWFVVVRKRLNHSLCFSITTFAGPGTAKSRRGRAVDFVVLHSSDIEPPKPYDEEAITRIPIGVIIEEDEQYISPLARLDCSRLYTVEDDLEVMKIGRVNPESLPHLEEYYKECVN</sequence>
<reference evidence="3" key="2">
    <citation type="submission" date="2023-05" db="EMBL/GenBank/DDBJ databases">
        <authorList>
            <consortium name="Lawrence Berkeley National Laboratory"/>
            <person name="Steindorff A."/>
            <person name="Hensen N."/>
            <person name="Bonometti L."/>
            <person name="Westerberg I."/>
            <person name="Brannstrom I.O."/>
            <person name="Guillou S."/>
            <person name="Cros-Aarteil S."/>
            <person name="Calhoun S."/>
            <person name="Haridas S."/>
            <person name="Kuo A."/>
            <person name="Mondo S."/>
            <person name="Pangilinan J."/>
            <person name="Riley R."/>
            <person name="Labutti K."/>
            <person name="Andreopoulos B."/>
            <person name="Lipzen A."/>
            <person name="Chen C."/>
            <person name="Yanf M."/>
            <person name="Daum C."/>
            <person name="Ng V."/>
            <person name="Clum A."/>
            <person name="Ohm R."/>
            <person name="Martin F."/>
            <person name="Silar P."/>
            <person name="Natvig D."/>
            <person name="Lalanne C."/>
            <person name="Gautier V."/>
            <person name="Ament-Velasquez S.L."/>
            <person name="Kruys A."/>
            <person name="Hutchinson M.I."/>
            <person name="Powell A.J."/>
            <person name="Barry K."/>
            <person name="Miller A.N."/>
            <person name="Grigoriev I.V."/>
            <person name="Debuchy R."/>
            <person name="Gladieux P."/>
            <person name="Thoren M.H."/>
            <person name="Johannesson H."/>
        </authorList>
    </citation>
    <scope>NUCLEOTIDE SEQUENCE</scope>
    <source>
        <strain evidence="3">PSN243</strain>
    </source>
</reference>
<comment type="caution">
    <text evidence="3">The sequence shown here is derived from an EMBL/GenBank/DDBJ whole genome shotgun (WGS) entry which is preliminary data.</text>
</comment>
<protein>
    <recommendedName>
        <fullName evidence="2">DUF6590 domain-containing protein</fullName>
    </recommendedName>
</protein>
<dbReference type="AlphaFoldDB" id="A0AAV9G917"/>
<keyword evidence="4" id="KW-1185">Reference proteome</keyword>
<evidence type="ECO:0000313" key="4">
    <source>
        <dbReference type="Proteomes" id="UP001321760"/>
    </source>
</evidence>
<dbReference type="Proteomes" id="UP001321760">
    <property type="component" value="Unassembled WGS sequence"/>
</dbReference>
<name>A0AAV9G917_9PEZI</name>
<reference evidence="3" key="1">
    <citation type="journal article" date="2023" name="Mol. Phylogenet. Evol.">
        <title>Genome-scale phylogeny and comparative genomics of the fungal order Sordariales.</title>
        <authorList>
            <person name="Hensen N."/>
            <person name="Bonometti L."/>
            <person name="Westerberg I."/>
            <person name="Brannstrom I.O."/>
            <person name="Guillou S."/>
            <person name="Cros-Aarteil S."/>
            <person name="Calhoun S."/>
            <person name="Haridas S."/>
            <person name="Kuo A."/>
            <person name="Mondo S."/>
            <person name="Pangilinan J."/>
            <person name="Riley R."/>
            <person name="LaButti K."/>
            <person name="Andreopoulos B."/>
            <person name="Lipzen A."/>
            <person name="Chen C."/>
            <person name="Yan M."/>
            <person name="Daum C."/>
            <person name="Ng V."/>
            <person name="Clum A."/>
            <person name="Steindorff A."/>
            <person name="Ohm R.A."/>
            <person name="Martin F."/>
            <person name="Silar P."/>
            <person name="Natvig D.O."/>
            <person name="Lalanne C."/>
            <person name="Gautier V."/>
            <person name="Ament-Velasquez S.L."/>
            <person name="Kruys A."/>
            <person name="Hutchinson M.I."/>
            <person name="Powell A.J."/>
            <person name="Barry K."/>
            <person name="Miller A.N."/>
            <person name="Grigoriev I.V."/>
            <person name="Debuchy R."/>
            <person name="Gladieux P."/>
            <person name="Hiltunen Thoren M."/>
            <person name="Johannesson H."/>
        </authorList>
    </citation>
    <scope>NUCLEOTIDE SEQUENCE</scope>
    <source>
        <strain evidence="3">PSN243</strain>
    </source>
</reference>
<proteinExistence type="predicted"/>
<dbReference type="InterPro" id="IPR046497">
    <property type="entry name" value="DUF6590"/>
</dbReference>
<evidence type="ECO:0000259" key="2">
    <source>
        <dbReference type="Pfam" id="PF20233"/>
    </source>
</evidence>
<feature type="region of interest" description="Disordered" evidence="1">
    <location>
        <begin position="1"/>
        <end position="59"/>
    </location>
</feature>
<accession>A0AAV9G917</accession>
<evidence type="ECO:0000313" key="3">
    <source>
        <dbReference type="EMBL" id="KAK4443720.1"/>
    </source>
</evidence>
<gene>
    <name evidence="3" type="ORF">QBC34DRAFT_310500</name>
</gene>
<organism evidence="3 4">
    <name type="scientific">Podospora aff. communis PSN243</name>
    <dbReference type="NCBI Taxonomy" id="3040156"/>
    <lineage>
        <taxon>Eukaryota</taxon>
        <taxon>Fungi</taxon>
        <taxon>Dikarya</taxon>
        <taxon>Ascomycota</taxon>
        <taxon>Pezizomycotina</taxon>
        <taxon>Sordariomycetes</taxon>
        <taxon>Sordariomycetidae</taxon>
        <taxon>Sordariales</taxon>
        <taxon>Podosporaceae</taxon>
        <taxon>Podospora</taxon>
    </lineage>
</organism>
<dbReference type="EMBL" id="MU865988">
    <property type="protein sequence ID" value="KAK4443720.1"/>
    <property type="molecule type" value="Genomic_DNA"/>
</dbReference>
<feature type="compositionally biased region" description="Basic and acidic residues" evidence="1">
    <location>
        <begin position="20"/>
        <end position="48"/>
    </location>
</feature>
<feature type="domain" description="DUF6590" evidence="2">
    <location>
        <begin position="110"/>
        <end position="264"/>
    </location>
</feature>
<evidence type="ECO:0000256" key="1">
    <source>
        <dbReference type="SAM" id="MobiDB-lite"/>
    </source>
</evidence>